<gene>
    <name evidence="1" type="ORF">CU103_21870</name>
</gene>
<evidence type="ECO:0000313" key="2">
    <source>
        <dbReference type="Proteomes" id="UP000241764"/>
    </source>
</evidence>
<reference evidence="2" key="1">
    <citation type="submission" date="2017-11" db="EMBL/GenBank/DDBJ databases">
        <authorList>
            <person name="Kuznetsova I."/>
            <person name="Sazanova A."/>
            <person name="Chirak E."/>
            <person name="Safronova V."/>
            <person name="Willems A."/>
        </authorList>
    </citation>
    <scope>NUCLEOTIDE SEQUENCE [LARGE SCALE GENOMIC DNA]</scope>
    <source>
        <strain evidence="2">CCBAU 03422</strain>
    </source>
</reference>
<dbReference type="RefSeq" id="WP_106666157.1">
    <property type="nucleotide sequence ID" value="NZ_PGGM01000012.1"/>
</dbReference>
<organism evidence="1 2">
    <name type="scientific">Phyllobacterium sophorae</name>
    <dbReference type="NCBI Taxonomy" id="1520277"/>
    <lineage>
        <taxon>Bacteria</taxon>
        <taxon>Pseudomonadati</taxon>
        <taxon>Pseudomonadota</taxon>
        <taxon>Alphaproteobacteria</taxon>
        <taxon>Hyphomicrobiales</taxon>
        <taxon>Phyllobacteriaceae</taxon>
        <taxon>Phyllobacterium</taxon>
    </lineage>
</organism>
<dbReference type="EMBL" id="PGGM01000012">
    <property type="protein sequence ID" value="PSH61481.1"/>
    <property type="molecule type" value="Genomic_DNA"/>
</dbReference>
<sequence length="79" mass="8830">MINIIIRSPTSPDSSSECKASLILACQMPIGWKRISIIGIAAKGNPVFEPHARIRDQLSLPATHYTIHKFHIDYMVDLT</sequence>
<proteinExistence type="predicted"/>
<keyword evidence="2" id="KW-1185">Reference proteome</keyword>
<evidence type="ECO:0000313" key="1">
    <source>
        <dbReference type="EMBL" id="PSH61481.1"/>
    </source>
</evidence>
<protein>
    <submittedName>
        <fullName evidence="1">Uncharacterized protein</fullName>
    </submittedName>
</protein>
<comment type="caution">
    <text evidence="1">The sequence shown here is derived from an EMBL/GenBank/DDBJ whole genome shotgun (WGS) entry which is preliminary data.</text>
</comment>
<name>A0A2P7B4T6_9HYPH</name>
<dbReference type="AlphaFoldDB" id="A0A2P7B4T6"/>
<dbReference type="Proteomes" id="UP000241764">
    <property type="component" value="Unassembled WGS sequence"/>
</dbReference>
<accession>A0A2P7B4T6</accession>